<evidence type="ECO:0000313" key="2">
    <source>
        <dbReference type="EMBL" id="HDM36781.1"/>
    </source>
</evidence>
<sequence length="521" mass="63086">MDDMGRIFGRKRDKELADKYMKLIIEGKYDDETFIQELKERFPKKFAKFGSPLSEGQEVDEEPARTNKINMMADTASGWVNTQKPELKWEFLRIHARKYRQQTAEFVWLDGKAFFPAIRGQDYVKAIPLYNWNDRMEVESWSRGQFDDLELINNHVYNFWTWGDIFCWIAGHTLWTHKIRLRGYHQLSGCASIDRCLHNVPPCYDEQIYILWTKIQQAKADIKKIKADQWRYRRLFDIRWPKEIYPEIWLKKQEIKQMKAERKARIAKVKQELKEWKKKWLEQIKREIEEYKSPEQRAWRAELKKRRKYVLEEERKKKGVEDLSQIIAGKDPTVTSQAFATIKDDPTRYDLYPDTLIRKQRHIRTARLYGNRPGEGLGRLVDPYLLSEILYKECRGESYKLLNILFRFSHINRGRGPWREITRNERAKIKRPIIVRPVRDEFDNIIEGREEYREIDPSDWIWDIIGGTWWNRCLPLVLNPINHLLARVPGYKHRWRRPFIFLHHNMNPLDRFIDWMCRRVL</sequence>
<evidence type="ECO:0000313" key="5">
    <source>
        <dbReference type="Proteomes" id="UP000185779"/>
    </source>
</evidence>
<name>A0A1F2P7Y7_9EURY</name>
<gene>
    <name evidence="2" type="ORF">ENG09_06015</name>
    <name evidence="3" type="ORF">ENI32_01990</name>
    <name evidence="4" type="ORF">SBU_000084</name>
</gene>
<dbReference type="AlphaFoldDB" id="A0A1F2P7Y7"/>
<dbReference type="EMBL" id="LYOR01000001">
    <property type="protein sequence ID" value="OFV66791.1"/>
    <property type="molecule type" value="Genomic_DNA"/>
</dbReference>
<dbReference type="EMBL" id="DQZR01000254">
    <property type="protein sequence ID" value="HDM36781.1"/>
    <property type="molecule type" value="Genomic_DNA"/>
</dbReference>
<protein>
    <submittedName>
        <fullName evidence="4">Uncharacterized protein</fullName>
    </submittedName>
</protein>
<evidence type="ECO:0000256" key="1">
    <source>
        <dbReference type="SAM" id="Coils"/>
    </source>
</evidence>
<dbReference type="STRING" id="1839936.SBU_000084"/>
<dbReference type="Proteomes" id="UP000885936">
    <property type="component" value="Unassembled WGS sequence"/>
</dbReference>
<comment type="caution">
    <text evidence="4">The sequence shown here is derived from an EMBL/GenBank/DDBJ whole genome shotgun (WGS) entry which is preliminary data.</text>
</comment>
<keyword evidence="1" id="KW-0175">Coiled coil</keyword>
<evidence type="ECO:0000313" key="4">
    <source>
        <dbReference type="EMBL" id="OFV66791.1"/>
    </source>
</evidence>
<accession>A0A1F2P7Y7</accession>
<proteinExistence type="predicted"/>
<keyword evidence="5" id="KW-1185">Reference proteome</keyword>
<dbReference type="Proteomes" id="UP000185779">
    <property type="component" value="Unassembled WGS sequence"/>
</dbReference>
<dbReference type="EMBL" id="DRIE01000032">
    <property type="protein sequence ID" value="HEC56646.1"/>
    <property type="molecule type" value="Genomic_DNA"/>
</dbReference>
<reference evidence="2" key="2">
    <citation type="journal article" date="2020" name="mSystems">
        <title>Genome- and Community-Level Interaction Insights into Carbon Utilization and Element Cycling Functions of Hydrothermarchaeota in Hydrothermal Sediment.</title>
        <authorList>
            <person name="Zhou Z."/>
            <person name="Liu Y."/>
            <person name="Xu W."/>
            <person name="Pan J."/>
            <person name="Luo Z.H."/>
            <person name="Li M."/>
        </authorList>
    </citation>
    <scope>NUCLEOTIDE SEQUENCE [LARGE SCALE GENOMIC DNA]</scope>
    <source>
        <strain evidence="2">HyVt-185</strain>
        <strain evidence="3">HyVt-386</strain>
    </source>
</reference>
<evidence type="ECO:0000313" key="3">
    <source>
        <dbReference type="EMBL" id="HEC56646.1"/>
    </source>
</evidence>
<feature type="coiled-coil region" evidence="1">
    <location>
        <begin position="252"/>
        <end position="279"/>
    </location>
</feature>
<reference evidence="4 5" key="1">
    <citation type="submission" date="2016-05" db="EMBL/GenBank/DDBJ databases">
        <title>Microbial consortia oxidize butane by reversing methanogenesis.</title>
        <authorList>
            <person name="Laso-Perez R."/>
            <person name="Richter M."/>
            <person name="Wegener G."/>
            <person name="Musat F."/>
        </authorList>
    </citation>
    <scope>NUCLEOTIDE SEQUENCE [LARGE SCALE GENOMIC DNA]</scope>
    <source>
        <strain evidence="4">BOX1</strain>
    </source>
</reference>
<dbReference type="Proteomes" id="UP000885863">
    <property type="component" value="Unassembled WGS sequence"/>
</dbReference>
<organism evidence="4 5">
    <name type="scientific">Candidatus Syntropharchaeum butanivorans</name>
    <dbReference type="NCBI Taxonomy" id="1839936"/>
    <lineage>
        <taxon>Archaea</taxon>
        <taxon>Methanobacteriati</taxon>
        <taxon>Methanobacteriota</taxon>
        <taxon>Stenosarchaea group</taxon>
        <taxon>Methanomicrobia</taxon>
        <taxon>Methanosarcinales</taxon>
        <taxon>ANME-2 cluster</taxon>
        <taxon>Candidatus Syntropharchaeum</taxon>
    </lineage>
</organism>